<protein>
    <recommendedName>
        <fullName evidence="6">Carboxylic ester hydrolase</fullName>
        <ecNumber evidence="6">3.1.1.-</ecNumber>
    </recommendedName>
</protein>
<evidence type="ECO:0000256" key="5">
    <source>
        <dbReference type="ARBA" id="ARBA00023180"/>
    </source>
</evidence>
<dbReference type="EC" id="3.1.1.-" evidence="6"/>
<evidence type="ECO:0000256" key="6">
    <source>
        <dbReference type="RuleBase" id="RU361235"/>
    </source>
</evidence>
<dbReference type="PANTHER" id="PTHR43142:SF1">
    <property type="entry name" value="CARBOXYLIC ESTER HYDROLASE"/>
    <property type="match status" value="1"/>
</dbReference>
<keyword evidence="5" id="KW-0325">Glycoprotein</keyword>
<proteinExistence type="inferred from homology"/>
<dbReference type="InterPro" id="IPR029058">
    <property type="entry name" value="AB_hydrolase_fold"/>
</dbReference>
<keyword evidence="2" id="KW-0719">Serine esterase</keyword>
<dbReference type="SUPFAM" id="SSF53474">
    <property type="entry name" value="alpha/beta-Hydrolases"/>
    <property type="match status" value="1"/>
</dbReference>
<dbReference type="InterPro" id="IPR019826">
    <property type="entry name" value="Carboxylesterase_B_AS"/>
</dbReference>
<feature type="domain" description="Carboxylesterase type B" evidence="7">
    <location>
        <begin position="32"/>
        <end position="543"/>
    </location>
</feature>
<evidence type="ECO:0000256" key="4">
    <source>
        <dbReference type="ARBA" id="ARBA00023157"/>
    </source>
</evidence>
<dbReference type="EMBL" id="CAJHJT010000001">
    <property type="protein sequence ID" value="CAD6996050.1"/>
    <property type="molecule type" value="Genomic_DNA"/>
</dbReference>
<name>A0A811UBW4_CERCA</name>
<dbReference type="Gene3D" id="3.40.50.1820">
    <property type="entry name" value="alpha/beta hydrolase"/>
    <property type="match status" value="1"/>
</dbReference>
<dbReference type="AlphaFoldDB" id="A0A811UBW4"/>
<keyword evidence="9" id="KW-1185">Reference proteome</keyword>
<evidence type="ECO:0000313" key="8">
    <source>
        <dbReference type="EMBL" id="CAD6996050.1"/>
    </source>
</evidence>
<dbReference type="OrthoDB" id="19653at2759"/>
<dbReference type="PANTHER" id="PTHR43142">
    <property type="entry name" value="CARBOXYLIC ESTER HYDROLASE"/>
    <property type="match status" value="1"/>
</dbReference>
<evidence type="ECO:0000259" key="7">
    <source>
        <dbReference type="Pfam" id="PF00135"/>
    </source>
</evidence>
<dbReference type="GO" id="GO:0052689">
    <property type="term" value="F:carboxylic ester hydrolase activity"/>
    <property type="evidence" value="ECO:0007669"/>
    <property type="project" value="UniProtKB-KW"/>
</dbReference>
<reference evidence="8" key="1">
    <citation type="submission" date="2020-11" db="EMBL/GenBank/DDBJ databases">
        <authorList>
            <person name="Whitehead M."/>
        </authorList>
    </citation>
    <scope>NUCLEOTIDE SEQUENCE</scope>
    <source>
        <strain evidence="8">EGII</strain>
    </source>
</reference>
<evidence type="ECO:0000256" key="1">
    <source>
        <dbReference type="ARBA" id="ARBA00005964"/>
    </source>
</evidence>
<accession>A0A811UBW4</accession>
<keyword evidence="4" id="KW-1015">Disulfide bond</keyword>
<dbReference type="InterPro" id="IPR002018">
    <property type="entry name" value="CarbesteraseB"/>
</dbReference>
<dbReference type="Proteomes" id="UP000606786">
    <property type="component" value="Unassembled WGS sequence"/>
</dbReference>
<evidence type="ECO:0000256" key="2">
    <source>
        <dbReference type="ARBA" id="ARBA00022487"/>
    </source>
</evidence>
<sequence length="567" mass="64101">MQSSVGFIDKLRWRLNVLGNKYTQYRLSTYETAIVETEYGKVKGLKRNTIYDVPYYSFEGIPFAKPPVGELRFKAPQRPDPWVGVLDCLNAKNRAVQLHMITNNAEGSEDCLYLNVYTKDPKSDKPRPVMVWVHGGGFVVGEANRDWFGPDYFMEKDVILVTIQYRLGVFGFLSLSTPELNVPGNAGLKDQVLALKWIKSNIANFGGDPNCITVFGESAGGAATHYLSITEQTRGLFHRAILMSGTAIAPWALNDLDGNAYSLAKLAGYSGVNDETKLLEYLKNCNATDLAKLEIQVLTVVEMKRKTLFPFGPCVEPYETPECVFAKSPREQMKTAWSNSIPILSGNTSAEGLLMLPFIKAMPSALKELETCRNFVPFEIMDDVDIVENSKKLKKIHADSSDLSIDECMDINAYYLFHLPLYRVLLSRLTYAPSAPTYLYRFDFDSEVLSFPYRIWRLGRGVKGVSHGDELSYLFSTAITYRQPKDSPEYKTIQRMIGIWTQFAATGNPNAKDLPGMERVVWEPVSESQPSYKCLNIGEKLEFIDWPEMEKVKVWASTFDKKKELLF</sequence>
<keyword evidence="3 6" id="KW-0378">Hydrolase</keyword>
<dbReference type="Pfam" id="PF00135">
    <property type="entry name" value="COesterase"/>
    <property type="match status" value="1"/>
</dbReference>
<comment type="caution">
    <text evidence="8">The sequence shown here is derived from an EMBL/GenBank/DDBJ whole genome shotgun (WGS) entry which is preliminary data.</text>
</comment>
<evidence type="ECO:0000313" key="9">
    <source>
        <dbReference type="Proteomes" id="UP000606786"/>
    </source>
</evidence>
<comment type="similarity">
    <text evidence="1 6">Belongs to the type-B carboxylesterase/lipase family.</text>
</comment>
<dbReference type="FunFam" id="3.40.50.1820:FF:000092">
    <property type="entry name" value="Carboxylic ester hydrolase"/>
    <property type="match status" value="1"/>
</dbReference>
<evidence type="ECO:0000256" key="3">
    <source>
        <dbReference type="ARBA" id="ARBA00022801"/>
    </source>
</evidence>
<dbReference type="PROSITE" id="PS00122">
    <property type="entry name" value="CARBOXYLESTERASE_B_1"/>
    <property type="match status" value="1"/>
</dbReference>
<organism evidence="8 9">
    <name type="scientific">Ceratitis capitata</name>
    <name type="common">Mediterranean fruit fly</name>
    <name type="synonym">Tephritis capitata</name>
    <dbReference type="NCBI Taxonomy" id="7213"/>
    <lineage>
        <taxon>Eukaryota</taxon>
        <taxon>Metazoa</taxon>
        <taxon>Ecdysozoa</taxon>
        <taxon>Arthropoda</taxon>
        <taxon>Hexapoda</taxon>
        <taxon>Insecta</taxon>
        <taxon>Pterygota</taxon>
        <taxon>Neoptera</taxon>
        <taxon>Endopterygota</taxon>
        <taxon>Diptera</taxon>
        <taxon>Brachycera</taxon>
        <taxon>Muscomorpha</taxon>
        <taxon>Tephritoidea</taxon>
        <taxon>Tephritidae</taxon>
        <taxon>Ceratitis</taxon>
        <taxon>Ceratitis</taxon>
    </lineage>
</organism>
<gene>
    <name evidence="8" type="ORF">CCAP1982_LOCUS4757</name>
</gene>